<reference evidence="2 3" key="1">
    <citation type="submission" date="2015-06" db="EMBL/GenBank/DDBJ databases">
        <title>Survival trade-offs in plant roots during colonization by closely related pathogenic and mutualistic fungi.</title>
        <authorList>
            <person name="Hacquard S."/>
            <person name="Kracher B."/>
            <person name="Hiruma K."/>
            <person name="Weinman A."/>
            <person name="Muench P."/>
            <person name="Garrido Oter R."/>
            <person name="Ver Loren van Themaat E."/>
            <person name="Dallerey J.-F."/>
            <person name="Damm U."/>
            <person name="Henrissat B."/>
            <person name="Lespinet O."/>
            <person name="Thon M."/>
            <person name="Kemen E."/>
            <person name="McHardy A.C."/>
            <person name="Schulze-Lefert P."/>
            <person name="O'Connell R.J."/>
        </authorList>
    </citation>
    <scope>NUCLEOTIDE SEQUENCE [LARGE SCALE GENOMIC DNA]</scope>
    <source>
        <strain evidence="2 3">MAFF 238704</strain>
    </source>
</reference>
<organism evidence="2 3">
    <name type="scientific">Colletotrichum incanum</name>
    <name type="common">Soybean anthracnose fungus</name>
    <dbReference type="NCBI Taxonomy" id="1573173"/>
    <lineage>
        <taxon>Eukaryota</taxon>
        <taxon>Fungi</taxon>
        <taxon>Dikarya</taxon>
        <taxon>Ascomycota</taxon>
        <taxon>Pezizomycotina</taxon>
        <taxon>Sordariomycetes</taxon>
        <taxon>Hypocreomycetidae</taxon>
        <taxon>Glomerellales</taxon>
        <taxon>Glomerellaceae</taxon>
        <taxon>Colletotrichum</taxon>
        <taxon>Colletotrichum spaethianum species complex</taxon>
    </lineage>
</organism>
<dbReference type="EMBL" id="LFIW01000428">
    <property type="protein sequence ID" value="KZL86416.1"/>
    <property type="molecule type" value="Genomic_DNA"/>
</dbReference>
<feature type="region of interest" description="Disordered" evidence="1">
    <location>
        <begin position="39"/>
        <end position="59"/>
    </location>
</feature>
<proteinExistence type="predicted"/>
<feature type="compositionally biased region" description="Basic residues" evidence="1">
    <location>
        <begin position="39"/>
        <end position="51"/>
    </location>
</feature>
<evidence type="ECO:0000313" key="2">
    <source>
        <dbReference type="EMBL" id="KZL86416.1"/>
    </source>
</evidence>
<dbReference type="Proteomes" id="UP000076584">
    <property type="component" value="Unassembled WGS sequence"/>
</dbReference>
<gene>
    <name evidence="2" type="ORF">CI238_09676</name>
</gene>
<sequence length="59" mass="6662">MAPDSDWLLSSPRPFTLFHAAGTSFKDTHPKIRPILSSKTRKRAKAFKARTKGLGNHRE</sequence>
<protein>
    <submittedName>
        <fullName evidence="2">Uncharacterized protein</fullName>
    </submittedName>
</protein>
<dbReference type="AlphaFoldDB" id="A0A161WYT2"/>
<keyword evidence="3" id="KW-1185">Reference proteome</keyword>
<evidence type="ECO:0000256" key="1">
    <source>
        <dbReference type="SAM" id="MobiDB-lite"/>
    </source>
</evidence>
<accession>A0A161WYT2</accession>
<comment type="caution">
    <text evidence="2">The sequence shown here is derived from an EMBL/GenBank/DDBJ whole genome shotgun (WGS) entry which is preliminary data.</text>
</comment>
<name>A0A161WYT2_COLIC</name>
<evidence type="ECO:0000313" key="3">
    <source>
        <dbReference type="Proteomes" id="UP000076584"/>
    </source>
</evidence>